<evidence type="ECO:0000256" key="7">
    <source>
        <dbReference type="SAM" id="SignalP"/>
    </source>
</evidence>
<dbReference type="PROSITE" id="PS51257">
    <property type="entry name" value="PROKAR_LIPOPROTEIN"/>
    <property type="match status" value="1"/>
</dbReference>
<reference evidence="8 9" key="1">
    <citation type="journal article" date="2010" name="PLoS ONE">
        <title>The glycobiome of the rumen bacterium Butyrivibrio proteoclasticus B316(T) highlights adaptation to a polysaccharide-rich environment.</title>
        <authorList>
            <person name="Kelly W.J."/>
            <person name="Leahy S.C."/>
            <person name="Altermann E."/>
            <person name="Yeoman C.J."/>
            <person name="Dunne J.C."/>
            <person name="Kong Z."/>
            <person name="Pacheco D.M."/>
            <person name="Li D."/>
            <person name="Noel S.J."/>
            <person name="Moon C.D."/>
            <person name="Cookson A.L."/>
            <person name="Attwood G.T."/>
        </authorList>
    </citation>
    <scope>NUCLEOTIDE SEQUENCE [LARGE SCALE GENOMIC DNA]</scope>
    <source>
        <strain evidence="9">ATCC 51982 / DSM 14932 / B316</strain>
    </source>
</reference>
<keyword evidence="5" id="KW-0449">Lipoprotein</keyword>
<keyword evidence="2 7" id="KW-0732">Signal</keyword>
<dbReference type="PANTHER" id="PTHR43649:SF33">
    <property type="entry name" value="POLYGALACTURONAN_RHAMNOGALACTURONAN-BINDING PROTEIN YTCQ"/>
    <property type="match status" value="1"/>
</dbReference>
<organism evidence="8 9">
    <name type="scientific">Butyrivibrio proteoclasticus (strain ATCC 51982 / DSM 14932 / B316)</name>
    <name type="common">Clostridium proteoclasticum</name>
    <dbReference type="NCBI Taxonomy" id="515622"/>
    <lineage>
        <taxon>Bacteria</taxon>
        <taxon>Bacillati</taxon>
        <taxon>Bacillota</taxon>
        <taxon>Clostridia</taxon>
        <taxon>Lachnospirales</taxon>
        <taxon>Lachnospiraceae</taxon>
        <taxon>Butyrivibrio</taxon>
    </lineage>
</organism>
<dbReference type="KEGG" id="bpb:bpr_I2264"/>
<accession>E0RY42</accession>
<dbReference type="Pfam" id="PF01547">
    <property type="entry name" value="SBP_bac_1"/>
    <property type="match status" value="1"/>
</dbReference>
<evidence type="ECO:0000256" key="3">
    <source>
        <dbReference type="ARBA" id="ARBA00023136"/>
    </source>
</evidence>
<evidence type="ECO:0000256" key="1">
    <source>
        <dbReference type="ARBA" id="ARBA00022475"/>
    </source>
</evidence>
<evidence type="ECO:0000256" key="6">
    <source>
        <dbReference type="SAM" id="MobiDB-lite"/>
    </source>
</evidence>
<dbReference type="AlphaFoldDB" id="E0RY42"/>
<sequence>MKKKLMSVLLAGAMAASLVACGSTTTDTTTTSDNTQTQTETTTETPAAETTDSASTVAPVRLLNGKPEINDQMQALAAKYQEETGNVLTVETIGGDTNASDELKKMYQADNMPDIFVIEANQAATWDGMLADLSGEEWTNKTGFELVDPSMGTIGFPYTVEATALGYNADLLAKAGVDPASLTSPDAWKAACETLDSKKDELGITAVFGWCAEPTNLGWSSGTHVFGQYLDAGLKADDTTYIDLLNDGGKIDEARMKNFAEFIGMMNQYSDPALLIDGTYDNQVAGFKEGKYVFITQGNWCVTSPEDVSFECGFAPYAFEDGINTIIAGPPSYWVAYSAGNVDGAKAFFNWCAGDSAQNILVNDAGLVSPFDDCQYEAVNPFYKSMNSYITAGNYSGWHTMLKKDGLQNSTCNVFADYAKGKLDADGFVSTMAQVIADYYAQ</sequence>
<keyword evidence="3" id="KW-0472">Membrane</keyword>
<dbReference type="Gene3D" id="3.40.190.10">
    <property type="entry name" value="Periplasmic binding protein-like II"/>
    <property type="match status" value="2"/>
</dbReference>
<dbReference type="InterPro" id="IPR050490">
    <property type="entry name" value="Bact_solute-bd_prot1"/>
</dbReference>
<dbReference type="PANTHER" id="PTHR43649">
    <property type="entry name" value="ARABINOSE-BINDING PROTEIN-RELATED"/>
    <property type="match status" value="1"/>
</dbReference>
<feature type="signal peptide" evidence="7">
    <location>
        <begin position="1"/>
        <end position="22"/>
    </location>
</feature>
<proteinExistence type="predicted"/>
<dbReference type="EMBL" id="CP001810">
    <property type="protein sequence ID" value="ADL34997.1"/>
    <property type="molecule type" value="Genomic_DNA"/>
</dbReference>
<keyword evidence="4" id="KW-0564">Palmitate</keyword>
<dbReference type="eggNOG" id="COG1653">
    <property type="taxonomic scope" value="Bacteria"/>
</dbReference>
<name>E0RY42_BUTPB</name>
<feature type="region of interest" description="Disordered" evidence="6">
    <location>
        <begin position="24"/>
        <end position="54"/>
    </location>
</feature>
<feature type="chain" id="PRO_5038805188" evidence="7">
    <location>
        <begin position="23"/>
        <end position="442"/>
    </location>
</feature>
<protein>
    <submittedName>
        <fullName evidence="8">Sugar ABC transporter substrate-binding protein</fullName>
    </submittedName>
</protein>
<dbReference type="HOGENOM" id="CLU_031285_12_3_9"/>
<evidence type="ECO:0000313" key="8">
    <source>
        <dbReference type="EMBL" id="ADL34997.1"/>
    </source>
</evidence>
<keyword evidence="9" id="KW-1185">Reference proteome</keyword>
<evidence type="ECO:0000256" key="5">
    <source>
        <dbReference type="ARBA" id="ARBA00023288"/>
    </source>
</evidence>
<evidence type="ECO:0000256" key="2">
    <source>
        <dbReference type="ARBA" id="ARBA00022729"/>
    </source>
</evidence>
<keyword evidence="1" id="KW-1003">Cell membrane</keyword>
<dbReference type="Proteomes" id="UP000001299">
    <property type="component" value="Chromosome 1"/>
</dbReference>
<dbReference type="SUPFAM" id="SSF53850">
    <property type="entry name" value="Periplasmic binding protein-like II"/>
    <property type="match status" value="1"/>
</dbReference>
<dbReference type="InterPro" id="IPR006059">
    <property type="entry name" value="SBP"/>
</dbReference>
<evidence type="ECO:0000256" key="4">
    <source>
        <dbReference type="ARBA" id="ARBA00023139"/>
    </source>
</evidence>
<gene>
    <name evidence="8" type="ordered locus">bpr_I2264</name>
</gene>
<evidence type="ECO:0000313" key="9">
    <source>
        <dbReference type="Proteomes" id="UP000001299"/>
    </source>
</evidence>
<dbReference type="STRING" id="515622.bpr_I2264"/>
<dbReference type="RefSeq" id="WP_013281650.1">
    <property type="nucleotide sequence ID" value="NC_014387.1"/>
</dbReference>